<gene>
    <name evidence="2" type="ORF">TBRA_LOCUS127</name>
</gene>
<evidence type="ECO:0000313" key="3">
    <source>
        <dbReference type="Proteomes" id="UP000479190"/>
    </source>
</evidence>
<feature type="compositionally biased region" description="Basic and acidic residues" evidence="1">
    <location>
        <begin position="1"/>
        <end position="28"/>
    </location>
</feature>
<dbReference type="EMBL" id="CADCXV010000014">
    <property type="protein sequence ID" value="CAB0027897.1"/>
    <property type="molecule type" value="Genomic_DNA"/>
</dbReference>
<feature type="region of interest" description="Disordered" evidence="1">
    <location>
        <begin position="1"/>
        <end position="31"/>
    </location>
</feature>
<dbReference type="AlphaFoldDB" id="A0A6H5HW28"/>
<protein>
    <submittedName>
        <fullName evidence="2">Uncharacterized protein</fullName>
    </submittedName>
</protein>
<sequence length="63" mass="7394">MEEKRRLEGARPVDRTVERLQATDREPGQDSLRQGTMCDLLWQNFHVKIKISICLGNIRELDQ</sequence>
<feature type="non-terminal residue" evidence="2">
    <location>
        <position position="63"/>
    </location>
</feature>
<evidence type="ECO:0000313" key="2">
    <source>
        <dbReference type="EMBL" id="CAB0027897.1"/>
    </source>
</evidence>
<accession>A0A6H5HW28</accession>
<name>A0A6H5HW28_9HYME</name>
<reference evidence="2 3" key="1">
    <citation type="submission" date="2020-02" db="EMBL/GenBank/DDBJ databases">
        <authorList>
            <person name="Ferguson B K."/>
        </authorList>
    </citation>
    <scope>NUCLEOTIDE SEQUENCE [LARGE SCALE GENOMIC DNA]</scope>
</reference>
<dbReference type="Proteomes" id="UP000479190">
    <property type="component" value="Unassembled WGS sequence"/>
</dbReference>
<proteinExistence type="predicted"/>
<organism evidence="2 3">
    <name type="scientific">Trichogramma brassicae</name>
    <dbReference type="NCBI Taxonomy" id="86971"/>
    <lineage>
        <taxon>Eukaryota</taxon>
        <taxon>Metazoa</taxon>
        <taxon>Ecdysozoa</taxon>
        <taxon>Arthropoda</taxon>
        <taxon>Hexapoda</taxon>
        <taxon>Insecta</taxon>
        <taxon>Pterygota</taxon>
        <taxon>Neoptera</taxon>
        <taxon>Endopterygota</taxon>
        <taxon>Hymenoptera</taxon>
        <taxon>Apocrita</taxon>
        <taxon>Proctotrupomorpha</taxon>
        <taxon>Chalcidoidea</taxon>
        <taxon>Trichogrammatidae</taxon>
        <taxon>Trichogramma</taxon>
    </lineage>
</organism>
<keyword evidence="3" id="KW-1185">Reference proteome</keyword>
<evidence type="ECO:0000256" key="1">
    <source>
        <dbReference type="SAM" id="MobiDB-lite"/>
    </source>
</evidence>